<organism evidence="2 3">
    <name type="scientific">Marinomonas alcarazii</name>
    <dbReference type="NCBI Taxonomy" id="491949"/>
    <lineage>
        <taxon>Bacteria</taxon>
        <taxon>Pseudomonadati</taxon>
        <taxon>Pseudomonadota</taxon>
        <taxon>Gammaproteobacteria</taxon>
        <taxon>Oceanospirillales</taxon>
        <taxon>Oceanospirillaceae</taxon>
        <taxon>Marinomonas</taxon>
    </lineage>
</organism>
<dbReference type="EMBL" id="QKLW01000001">
    <property type="protein sequence ID" value="PYF84101.1"/>
    <property type="molecule type" value="Genomic_DNA"/>
</dbReference>
<keyword evidence="1" id="KW-0472">Membrane</keyword>
<name>A0A318V8F1_9GAMM</name>
<protein>
    <submittedName>
        <fullName evidence="2">Uncharacterized protein</fullName>
    </submittedName>
</protein>
<reference evidence="2 3" key="1">
    <citation type="submission" date="2018-06" db="EMBL/GenBank/DDBJ databases">
        <title>Genomic Encyclopedia of Type Strains, Phase III (KMG-III): the genomes of soil and plant-associated and newly described type strains.</title>
        <authorList>
            <person name="Whitman W."/>
        </authorList>
    </citation>
    <scope>NUCLEOTIDE SEQUENCE [LARGE SCALE GENOMIC DNA]</scope>
    <source>
        <strain evidence="2 3">CECT 7730</strain>
    </source>
</reference>
<sequence>MNVAVISTVVSQPRMKSLIQVLDNLFNFYIFCFVWFYFSLFNRAFLSIEINIP</sequence>
<proteinExistence type="predicted"/>
<accession>A0A318V8F1</accession>
<keyword evidence="1" id="KW-1133">Transmembrane helix</keyword>
<keyword evidence="3" id="KW-1185">Reference proteome</keyword>
<dbReference type="AlphaFoldDB" id="A0A318V8F1"/>
<evidence type="ECO:0000313" key="2">
    <source>
        <dbReference type="EMBL" id="PYF84101.1"/>
    </source>
</evidence>
<comment type="caution">
    <text evidence="2">The sequence shown here is derived from an EMBL/GenBank/DDBJ whole genome shotgun (WGS) entry which is preliminary data.</text>
</comment>
<gene>
    <name evidence="2" type="ORF">DFP75_101126</name>
</gene>
<evidence type="ECO:0000313" key="3">
    <source>
        <dbReference type="Proteomes" id="UP000247551"/>
    </source>
</evidence>
<evidence type="ECO:0000256" key="1">
    <source>
        <dbReference type="SAM" id="Phobius"/>
    </source>
</evidence>
<dbReference type="Proteomes" id="UP000247551">
    <property type="component" value="Unassembled WGS sequence"/>
</dbReference>
<feature type="transmembrane region" description="Helical" evidence="1">
    <location>
        <begin position="21"/>
        <end position="38"/>
    </location>
</feature>
<keyword evidence="1" id="KW-0812">Transmembrane</keyword>